<gene>
    <name evidence="2" type="ORF">BINO364_LOCUS7528</name>
</gene>
<dbReference type="Proteomes" id="UP000838878">
    <property type="component" value="Chromosome 2"/>
</dbReference>
<dbReference type="InterPro" id="IPR043502">
    <property type="entry name" value="DNA/RNA_pol_sf"/>
</dbReference>
<dbReference type="OrthoDB" id="41323at2759"/>
<reference evidence="2" key="1">
    <citation type="submission" date="2021-12" db="EMBL/GenBank/DDBJ databases">
        <authorList>
            <person name="Martin H S."/>
        </authorList>
    </citation>
    <scope>NUCLEOTIDE SEQUENCE</scope>
</reference>
<accession>A0A8J9UM05</accession>
<name>A0A8J9UM05_9NEOP</name>
<dbReference type="AlphaFoldDB" id="A0A8J9UM05"/>
<evidence type="ECO:0000313" key="2">
    <source>
        <dbReference type="EMBL" id="CAH0721429.1"/>
    </source>
</evidence>
<dbReference type="SUPFAM" id="SSF56672">
    <property type="entry name" value="DNA/RNA polymerases"/>
    <property type="match status" value="1"/>
</dbReference>
<dbReference type="Gene3D" id="3.30.70.270">
    <property type="match status" value="1"/>
</dbReference>
<feature type="compositionally biased region" description="Low complexity" evidence="1">
    <location>
        <begin position="10"/>
        <end position="19"/>
    </location>
</feature>
<proteinExistence type="predicted"/>
<dbReference type="EMBL" id="OV170222">
    <property type="protein sequence ID" value="CAH0721429.1"/>
    <property type="molecule type" value="Genomic_DNA"/>
</dbReference>
<sequence>MPKRKKRTQSTESDSSLSSDHSRHRRHTKSGKSSKSNRRHRSRHRSRSGARRLRHHGRDETRRPRRSRSVRSYTPVMPQASTGVAHTAHMAQTAASPGVTPVATDLTGESRLREVLNLLKENGLTLKLSKCHFFYDKIDYLGYEVSSSSIRPGTPKTEAVEKFPTPRNIHEVRRYSNHKKG</sequence>
<protein>
    <submittedName>
        <fullName evidence="2">Uncharacterized protein</fullName>
    </submittedName>
</protein>
<feature type="non-terminal residue" evidence="2">
    <location>
        <position position="181"/>
    </location>
</feature>
<evidence type="ECO:0000313" key="3">
    <source>
        <dbReference type="Proteomes" id="UP000838878"/>
    </source>
</evidence>
<dbReference type="PANTHER" id="PTHR37984">
    <property type="entry name" value="PROTEIN CBG26694"/>
    <property type="match status" value="1"/>
</dbReference>
<feature type="region of interest" description="Disordered" evidence="1">
    <location>
        <begin position="1"/>
        <end position="83"/>
    </location>
</feature>
<organism evidence="2 3">
    <name type="scientific">Brenthis ino</name>
    <name type="common">lesser marbled fritillary</name>
    <dbReference type="NCBI Taxonomy" id="405034"/>
    <lineage>
        <taxon>Eukaryota</taxon>
        <taxon>Metazoa</taxon>
        <taxon>Ecdysozoa</taxon>
        <taxon>Arthropoda</taxon>
        <taxon>Hexapoda</taxon>
        <taxon>Insecta</taxon>
        <taxon>Pterygota</taxon>
        <taxon>Neoptera</taxon>
        <taxon>Endopterygota</taxon>
        <taxon>Lepidoptera</taxon>
        <taxon>Glossata</taxon>
        <taxon>Ditrysia</taxon>
        <taxon>Papilionoidea</taxon>
        <taxon>Nymphalidae</taxon>
        <taxon>Heliconiinae</taxon>
        <taxon>Argynnini</taxon>
        <taxon>Brenthis</taxon>
    </lineage>
</organism>
<dbReference type="InterPro" id="IPR050951">
    <property type="entry name" value="Retrovirus_Pol_polyprotein"/>
</dbReference>
<feature type="compositionally biased region" description="Basic residues" evidence="1">
    <location>
        <begin position="22"/>
        <end position="56"/>
    </location>
</feature>
<dbReference type="PANTHER" id="PTHR37984:SF5">
    <property type="entry name" value="PROTEIN NYNRIN-LIKE"/>
    <property type="match status" value="1"/>
</dbReference>
<keyword evidence="3" id="KW-1185">Reference proteome</keyword>
<dbReference type="GO" id="GO:0071897">
    <property type="term" value="P:DNA biosynthetic process"/>
    <property type="evidence" value="ECO:0007669"/>
    <property type="project" value="UniProtKB-ARBA"/>
</dbReference>
<dbReference type="InterPro" id="IPR043128">
    <property type="entry name" value="Rev_trsase/Diguanyl_cyclase"/>
</dbReference>
<evidence type="ECO:0000256" key="1">
    <source>
        <dbReference type="SAM" id="MobiDB-lite"/>
    </source>
</evidence>